<dbReference type="Pfam" id="PF00704">
    <property type="entry name" value="Glyco_hydro_18"/>
    <property type="match status" value="1"/>
</dbReference>
<evidence type="ECO:0000259" key="3">
    <source>
        <dbReference type="PROSITE" id="PS51910"/>
    </source>
</evidence>
<gene>
    <name evidence="4" type="ORF">INT44_000239</name>
</gene>
<evidence type="ECO:0000256" key="1">
    <source>
        <dbReference type="ARBA" id="ARBA00009336"/>
    </source>
</evidence>
<dbReference type="InterPro" id="IPR029070">
    <property type="entry name" value="Chitinase_insertion_sf"/>
</dbReference>
<dbReference type="AlphaFoldDB" id="A0A8H7U8D2"/>
<comment type="similarity">
    <text evidence="1">Belongs to the glycosyl hydrolase 18 family.</text>
</comment>
<dbReference type="InterPro" id="IPR001223">
    <property type="entry name" value="Glyco_hydro18_cat"/>
</dbReference>
<proteinExistence type="inferred from homology"/>
<protein>
    <recommendedName>
        <fullName evidence="2">Chitinase domain-containing protein 1</fullName>
    </recommendedName>
</protein>
<feature type="domain" description="GH18" evidence="3">
    <location>
        <begin position="76"/>
        <end position="398"/>
    </location>
</feature>
<organism evidence="4 5">
    <name type="scientific">Umbelopsis vinacea</name>
    <dbReference type="NCBI Taxonomy" id="44442"/>
    <lineage>
        <taxon>Eukaryota</taxon>
        <taxon>Fungi</taxon>
        <taxon>Fungi incertae sedis</taxon>
        <taxon>Mucoromycota</taxon>
        <taxon>Mucoromycotina</taxon>
        <taxon>Umbelopsidomycetes</taxon>
        <taxon>Umbelopsidales</taxon>
        <taxon>Umbelopsidaceae</taxon>
        <taxon>Umbelopsis</taxon>
    </lineage>
</organism>
<dbReference type="GO" id="GO:0008061">
    <property type="term" value="F:chitin binding"/>
    <property type="evidence" value="ECO:0007669"/>
    <property type="project" value="InterPro"/>
</dbReference>
<dbReference type="InterPro" id="IPR017853">
    <property type="entry name" value="GH"/>
</dbReference>
<dbReference type="PANTHER" id="PTHR46066">
    <property type="entry name" value="CHITINASE DOMAIN-CONTAINING PROTEIN 1 FAMILY MEMBER"/>
    <property type="match status" value="1"/>
</dbReference>
<dbReference type="PROSITE" id="PS51910">
    <property type="entry name" value="GH18_2"/>
    <property type="match status" value="1"/>
</dbReference>
<sequence>LNLAPLLLSFYAIVMVSLKLLSLLLAPLAAIAHEAANSHGGQFVLTPSSGFSIDTLLADPNKYDEENAHVKQFSGGDTLAYVTPWNNHGYDVVKQFKGKFDFVSPVWYYVERGSNGDFVLNGGHDVDRGWMDEVRDIVDNRKVGRIVPRFQFRGWTREHLQEFVKSPQDAGKLAHLITHEVEKQAFDGIVLECGYPAFFATFLQKLSVELHQINRVLISVLPPVRDDVSKEIMSADAFKILAQFVDRFSLMSYDYSSGSYEGGPSSPIDWIEDNIEHLTNEENRHQLLVGINMFGMAYQQGENPQPMVMNSIIGLLREMHEQGSTLDLVWDKEAEEHSVDISEDDGLTEGPTVWFPTPKYIKNRIHLAEDWSVGLSLWEVGQGLDSFVSSGAAIFHCFPVSCHWSNFTSIAQYDAF</sequence>
<keyword evidence="5" id="KW-1185">Reference proteome</keyword>
<reference evidence="4" key="1">
    <citation type="submission" date="2020-12" db="EMBL/GenBank/DDBJ databases">
        <title>Metabolic potential, ecology and presence of endohyphal bacteria is reflected in genomic diversity of Mucoromycotina.</title>
        <authorList>
            <person name="Muszewska A."/>
            <person name="Okrasinska A."/>
            <person name="Steczkiewicz K."/>
            <person name="Drgas O."/>
            <person name="Orlowska M."/>
            <person name="Perlinska-Lenart U."/>
            <person name="Aleksandrzak-Piekarczyk T."/>
            <person name="Szatraj K."/>
            <person name="Zielenkiewicz U."/>
            <person name="Pilsyk S."/>
            <person name="Malc E."/>
            <person name="Mieczkowski P."/>
            <person name="Kruszewska J.S."/>
            <person name="Biernat P."/>
            <person name="Pawlowska J."/>
        </authorList>
    </citation>
    <scope>NUCLEOTIDE SEQUENCE</scope>
    <source>
        <strain evidence="4">WA0000051536</strain>
    </source>
</reference>
<dbReference type="GO" id="GO:0005975">
    <property type="term" value="P:carbohydrate metabolic process"/>
    <property type="evidence" value="ECO:0007669"/>
    <property type="project" value="InterPro"/>
</dbReference>
<accession>A0A8H7U8D2</accession>
<dbReference type="PANTHER" id="PTHR46066:SF2">
    <property type="entry name" value="CHITINASE DOMAIN-CONTAINING PROTEIN 1"/>
    <property type="match status" value="1"/>
</dbReference>
<dbReference type="EMBL" id="JAEPRA010000014">
    <property type="protein sequence ID" value="KAG2175761.1"/>
    <property type="molecule type" value="Genomic_DNA"/>
</dbReference>
<evidence type="ECO:0000313" key="5">
    <source>
        <dbReference type="Proteomes" id="UP000612746"/>
    </source>
</evidence>
<feature type="non-terminal residue" evidence="4">
    <location>
        <position position="1"/>
    </location>
</feature>
<evidence type="ECO:0000256" key="2">
    <source>
        <dbReference type="ARBA" id="ARBA00040976"/>
    </source>
</evidence>
<dbReference type="GO" id="GO:0012505">
    <property type="term" value="C:endomembrane system"/>
    <property type="evidence" value="ECO:0007669"/>
    <property type="project" value="TreeGrafter"/>
</dbReference>
<name>A0A8H7U8D2_9FUNG</name>
<dbReference type="SUPFAM" id="SSF51445">
    <property type="entry name" value="(Trans)glycosidases"/>
    <property type="match status" value="1"/>
</dbReference>
<dbReference type="InterPro" id="IPR011583">
    <property type="entry name" value="Chitinase_II/V-like_cat"/>
</dbReference>
<dbReference type="Gene3D" id="3.10.50.10">
    <property type="match status" value="1"/>
</dbReference>
<dbReference type="OrthoDB" id="10254444at2759"/>
<dbReference type="SMART" id="SM00636">
    <property type="entry name" value="Glyco_18"/>
    <property type="match status" value="1"/>
</dbReference>
<comment type="caution">
    <text evidence="4">The sequence shown here is derived from an EMBL/GenBank/DDBJ whole genome shotgun (WGS) entry which is preliminary data.</text>
</comment>
<dbReference type="GO" id="GO:0070492">
    <property type="term" value="F:oligosaccharide binding"/>
    <property type="evidence" value="ECO:0007669"/>
    <property type="project" value="TreeGrafter"/>
</dbReference>
<evidence type="ECO:0000313" key="4">
    <source>
        <dbReference type="EMBL" id="KAG2175761.1"/>
    </source>
</evidence>
<dbReference type="Gene3D" id="3.20.20.80">
    <property type="entry name" value="Glycosidases"/>
    <property type="match status" value="1"/>
</dbReference>
<dbReference type="Proteomes" id="UP000612746">
    <property type="component" value="Unassembled WGS sequence"/>
</dbReference>